<evidence type="ECO:0000256" key="1">
    <source>
        <dbReference type="SAM" id="MobiDB-lite"/>
    </source>
</evidence>
<feature type="compositionally biased region" description="Basic residues" evidence="1">
    <location>
        <begin position="27"/>
        <end position="38"/>
    </location>
</feature>
<name>A0A9W4E841_9ACTN</name>
<feature type="compositionally biased region" description="Basic residues" evidence="1">
    <location>
        <begin position="52"/>
        <end position="62"/>
    </location>
</feature>
<accession>A0A9W4E841</accession>
<evidence type="ECO:0000313" key="3">
    <source>
        <dbReference type="Proteomes" id="UP001153328"/>
    </source>
</evidence>
<protein>
    <submittedName>
        <fullName evidence="2">Uncharacterized protein</fullName>
    </submittedName>
</protein>
<gene>
    <name evidence="2" type="ORF">SBRY_100194</name>
</gene>
<feature type="compositionally biased region" description="Basic and acidic residues" evidence="1">
    <location>
        <begin position="1"/>
        <end position="11"/>
    </location>
</feature>
<dbReference type="AlphaFoldDB" id="A0A9W4E841"/>
<feature type="compositionally biased region" description="Basic residues" evidence="1">
    <location>
        <begin position="69"/>
        <end position="93"/>
    </location>
</feature>
<dbReference type="EMBL" id="CAJVAX010000002">
    <property type="protein sequence ID" value="CAG7613684.1"/>
    <property type="molecule type" value="Genomic_DNA"/>
</dbReference>
<sequence>MQPERGREPGRPARSHLPRRPSAQRATPRRGRRARRDHRPGTAGRPVLNRNGSHRGARAAARRSAERRRSGRQHGRRAGPAAGRRRRRGHRVRVGGGGGRGIGAHRRYSPLRPRHGRVDTVRGDAPARDRKTTYSPVSRGENRFPAPGVSQPTRHCTSRAGSCPASPRPRRCRR</sequence>
<feature type="region of interest" description="Disordered" evidence="1">
    <location>
        <begin position="1"/>
        <end position="174"/>
    </location>
</feature>
<reference evidence="2" key="1">
    <citation type="submission" date="2021-06" db="EMBL/GenBank/DDBJ databases">
        <authorList>
            <person name="Arsene-Ploetze F."/>
        </authorList>
    </citation>
    <scope>NUCLEOTIDE SEQUENCE</scope>
    <source>
        <strain evidence="2">SBRY1</strain>
    </source>
</reference>
<proteinExistence type="predicted"/>
<dbReference type="Proteomes" id="UP001153328">
    <property type="component" value="Unassembled WGS sequence"/>
</dbReference>
<organism evidence="2 3">
    <name type="scientific">Actinacidiphila bryophytorum</name>
    <dbReference type="NCBI Taxonomy" id="1436133"/>
    <lineage>
        <taxon>Bacteria</taxon>
        <taxon>Bacillati</taxon>
        <taxon>Actinomycetota</taxon>
        <taxon>Actinomycetes</taxon>
        <taxon>Kitasatosporales</taxon>
        <taxon>Streptomycetaceae</taxon>
        <taxon>Actinacidiphila</taxon>
    </lineage>
</organism>
<comment type="caution">
    <text evidence="2">The sequence shown here is derived from an EMBL/GenBank/DDBJ whole genome shotgun (WGS) entry which is preliminary data.</text>
</comment>
<feature type="compositionally biased region" description="Basic and acidic residues" evidence="1">
    <location>
        <begin position="116"/>
        <end position="132"/>
    </location>
</feature>
<keyword evidence="3" id="KW-1185">Reference proteome</keyword>
<feature type="compositionally biased region" description="Basic residues" evidence="1">
    <location>
        <begin position="103"/>
        <end position="115"/>
    </location>
</feature>
<evidence type="ECO:0000313" key="2">
    <source>
        <dbReference type="EMBL" id="CAG7613684.1"/>
    </source>
</evidence>